<dbReference type="AlphaFoldDB" id="A0A1E5IJZ2"/>
<evidence type="ECO:0000313" key="1">
    <source>
        <dbReference type="EMBL" id="OEG70826.1"/>
    </source>
</evidence>
<accession>A0A1E5IJZ2</accession>
<reference evidence="1 2" key="1">
    <citation type="submission" date="2015-11" db="EMBL/GenBank/DDBJ databases">
        <title>Evidence for parallel genomic evolution in an endosymbiosis of termite gut flagellates.</title>
        <authorList>
            <person name="Zheng H."/>
        </authorList>
    </citation>
    <scope>NUCLEOTIDE SEQUENCE [LARGE SCALE GENOMIC DNA]</scope>
    <source>
        <strain evidence="1 2">CET450</strain>
    </source>
</reference>
<sequence>MKYTSGLLSRGEVTLAKFAVAKFKIAPSPVNEVREFSWLFSKEIKLRRQAHCVERHFKVAKYLDCPGEINYAIVIPKRSFKDVRRKLLKENVNLKKVSVFNPDSDRFQENGVFISLSFLL</sequence>
<dbReference type="EMBL" id="LNVX01000291">
    <property type="protein sequence ID" value="OEG70826.1"/>
    <property type="molecule type" value="Genomic_DNA"/>
</dbReference>
<protein>
    <submittedName>
        <fullName evidence="1">Uncharacterized protein</fullName>
    </submittedName>
</protein>
<comment type="caution">
    <text evidence="1">The sequence shown here is derived from an EMBL/GenBank/DDBJ whole genome shotgun (WGS) entry which is preliminary data.</text>
</comment>
<dbReference type="Proteomes" id="UP000095237">
    <property type="component" value="Unassembled WGS sequence"/>
</dbReference>
<proteinExistence type="predicted"/>
<keyword evidence="2" id="KW-1185">Reference proteome</keyword>
<gene>
    <name evidence="1" type="ORF">ATZ36_17830</name>
</gene>
<evidence type="ECO:0000313" key="2">
    <source>
        <dbReference type="Proteomes" id="UP000095237"/>
    </source>
</evidence>
<organism evidence="1 2">
    <name type="scientific">Endomicrobium trichonymphae</name>
    <dbReference type="NCBI Taxonomy" id="1408204"/>
    <lineage>
        <taxon>Bacteria</taxon>
        <taxon>Pseudomonadati</taxon>
        <taxon>Elusimicrobiota</taxon>
        <taxon>Endomicrobiia</taxon>
        <taxon>Endomicrobiales</taxon>
        <taxon>Endomicrobiaceae</taxon>
        <taxon>Candidatus Endomicrobiellum</taxon>
    </lineage>
</organism>
<name>A0A1E5IJZ2_ENDTX</name>